<evidence type="ECO:0000256" key="2">
    <source>
        <dbReference type="ARBA" id="ARBA00013064"/>
    </source>
</evidence>
<feature type="domain" description="Phosphotyrosine protein phosphatase I" evidence="6">
    <location>
        <begin position="8"/>
        <end position="179"/>
    </location>
</feature>
<keyword evidence="3 7" id="KW-0378">Hydrolase</keyword>
<dbReference type="GO" id="GO:0004725">
    <property type="term" value="F:protein tyrosine phosphatase activity"/>
    <property type="evidence" value="ECO:0007669"/>
    <property type="project" value="UniProtKB-EC"/>
</dbReference>
<dbReference type="InterPro" id="IPR017867">
    <property type="entry name" value="Tyr_phospatase_low_mol_wt"/>
</dbReference>
<dbReference type="Pfam" id="PF01451">
    <property type="entry name" value="LMWPc"/>
    <property type="match status" value="1"/>
</dbReference>
<evidence type="ECO:0000259" key="6">
    <source>
        <dbReference type="SMART" id="SM00226"/>
    </source>
</evidence>
<evidence type="ECO:0000256" key="1">
    <source>
        <dbReference type="ARBA" id="ARBA00011063"/>
    </source>
</evidence>
<dbReference type="Proteomes" id="UP000035548">
    <property type="component" value="Chromosome"/>
</dbReference>
<evidence type="ECO:0000256" key="5">
    <source>
        <dbReference type="PIRSR" id="PIRSR617867-1"/>
    </source>
</evidence>
<dbReference type="KEGG" id="cut:CUTER_09605"/>
<protein>
    <recommendedName>
        <fullName evidence="2">protein-tyrosine-phosphatase</fullName>
        <ecNumber evidence="2">3.1.3.48</ecNumber>
    </recommendedName>
</protein>
<gene>
    <name evidence="7" type="ORF">CUTER_09605</name>
</gene>
<dbReference type="InterPro" id="IPR036196">
    <property type="entry name" value="Ptyr_pPase_sf"/>
</dbReference>
<dbReference type="InterPro" id="IPR023485">
    <property type="entry name" value="Ptyr_pPase"/>
</dbReference>
<dbReference type="EC" id="3.1.3.48" evidence="2"/>
<dbReference type="InterPro" id="IPR050438">
    <property type="entry name" value="LMW_PTPase"/>
</dbReference>
<dbReference type="AlphaFoldDB" id="A0A0G3HF11"/>
<evidence type="ECO:0000256" key="4">
    <source>
        <dbReference type="ARBA" id="ARBA00022912"/>
    </source>
</evidence>
<dbReference type="PANTHER" id="PTHR11717:SF7">
    <property type="entry name" value="LOW MOLECULAR WEIGHT PHOSPHOTYROSINE PROTEIN PHOSPHATASE"/>
    <property type="match status" value="1"/>
</dbReference>
<feature type="active site" description="Nucleophile" evidence="5">
    <location>
        <position position="14"/>
    </location>
</feature>
<dbReference type="RefSeq" id="WP_047260209.1">
    <property type="nucleotide sequence ID" value="NZ_CP011546.1"/>
</dbReference>
<accession>A0A0G3HF11</accession>
<evidence type="ECO:0000313" key="7">
    <source>
        <dbReference type="EMBL" id="AKK11889.1"/>
    </source>
</evidence>
<dbReference type="STRING" id="1072256.CUTER_09605"/>
<comment type="similarity">
    <text evidence="1">Belongs to the low molecular weight phosphotyrosine protein phosphatase family.</text>
</comment>
<evidence type="ECO:0000256" key="3">
    <source>
        <dbReference type="ARBA" id="ARBA00022801"/>
    </source>
</evidence>
<dbReference type="PRINTS" id="PR00719">
    <property type="entry name" value="LMWPTPASE"/>
</dbReference>
<dbReference type="SMART" id="SM00226">
    <property type="entry name" value="LMWPc"/>
    <property type="match status" value="1"/>
</dbReference>
<sequence>MPFRRQPTRVLFVCTGNICRSPAAELLFNRAITLIDAPVIATSAGTRGVVGHGIHPQVAAELSALGIAAEDIAAFRARRLNRAMLTAADLVVGMTREHVDEVLALAPVKLRTTFTLTHLARLADAGALDALELPGTQPVDKSVVDDLPGGIPDPYGGTPEDFHVAVARIADALARILLALGLPDSGGRHGV</sequence>
<keyword evidence="4" id="KW-0904">Protein phosphatase</keyword>
<dbReference type="PATRIC" id="fig|1072256.5.peg.1892"/>
<dbReference type="SUPFAM" id="SSF52788">
    <property type="entry name" value="Phosphotyrosine protein phosphatases I"/>
    <property type="match status" value="1"/>
</dbReference>
<organism evidence="7 8">
    <name type="scientific">Corynebacterium uterequi</name>
    <dbReference type="NCBI Taxonomy" id="1072256"/>
    <lineage>
        <taxon>Bacteria</taxon>
        <taxon>Bacillati</taxon>
        <taxon>Actinomycetota</taxon>
        <taxon>Actinomycetes</taxon>
        <taxon>Mycobacteriales</taxon>
        <taxon>Corynebacteriaceae</taxon>
        <taxon>Corynebacterium</taxon>
    </lineage>
</organism>
<dbReference type="EMBL" id="CP011546">
    <property type="protein sequence ID" value="AKK11889.1"/>
    <property type="molecule type" value="Genomic_DNA"/>
</dbReference>
<proteinExistence type="inferred from homology"/>
<name>A0A0G3HF11_9CORY</name>
<evidence type="ECO:0000313" key="8">
    <source>
        <dbReference type="Proteomes" id="UP000035548"/>
    </source>
</evidence>
<reference evidence="8" key="2">
    <citation type="submission" date="2015-05" db="EMBL/GenBank/DDBJ databases">
        <title>Complete genome sequence of Corynebacterium uterequi DSM 45634, isolated from the uterus of a maiden mare.</title>
        <authorList>
            <person name="Ruckert C."/>
            <person name="Albersmeier A."/>
            <person name="Winkler A."/>
            <person name="Tauch A."/>
        </authorList>
    </citation>
    <scope>NUCLEOTIDE SEQUENCE [LARGE SCALE GENOMIC DNA]</scope>
    <source>
        <strain evidence="8">DSM 45634</strain>
    </source>
</reference>
<dbReference type="Gene3D" id="3.40.50.2300">
    <property type="match status" value="1"/>
</dbReference>
<dbReference type="OrthoDB" id="9784339at2"/>
<feature type="active site" evidence="5">
    <location>
        <position position="20"/>
    </location>
</feature>
<reference evidence="7 8" key="1">
    <citation type="journal article" date="2015" name="Genome Announc.">
        <title>Virulence Factor Genes Detected in the Complete Genome Sequence of Corynebacterium uterequi DSM 45634, Isolated from the Uterus of a Maiden Mare.</title>
        <authorList>
            <person name="Ruckert C."/>
            <person name="Kriete M."/>
            <person name="Jaenicke S."/>
            <person name="Winkler A."/>
            <person name="Tauch A."/>
        </authorList>
    </citation>
    <scope>NUCLEOTIDE SEQUENCE [LARGE SCALE GENOMIC DNA]</scope>
    <source>
        <strain evidence="7 8">DSM 45634</strain>
    </source>
</reference>
<dbReference type="PANTHER" id="PTHR11717">
    <property type="entry name" value="LOW MOLECULAR WEIGHT PROTEIN TYROSINE PHOSPHATASE"/>
    <property type="match status" value="1"/>
</dbReference>
<keyword evidence="8" id="KW-1185">Reference proteome</keyword>